<organism evidence="1 2">
    <name type="scientific">Nelumbo nucifera</name>
    <name type="common">Sacred lotus</name>
    <dbReference type="NCBI Taxonomy" id="4432"/>
    <lineage>
        <taxon>Eukaryota</taxon>
        <taxon>Viridiplantae</taxon>
        <taxon>Streptophyta</taxon>
        <taxon>Embryophyta</taxon>
        <taxon>Tracheophyta</taxon>
        <taxon>Spermatophyta</taxon>
        <taxon>Magnoliopsida</taxon>
        <taxon>Proteales</taxon>
        <taxon>Nelumbonaceae</taxon>
        <taxon>Nelumbo</taxon>
    </lineage>
</organism>
<comment type="caution">
    <text evidence="1">The sequence shown here is derived from an EMBL/GenBank/DDBJ whole genome shotgun (WGS) entry which is preliminary data.</text>
</comment>
<sequence length="50" mass="5734">MCIGLVFRVANTLTIRINSEWPCLTENSLPRDLIQSLHHKMFSSIHISPL</sequence>
<evidence type="ECO:0000313" key="2">
    <source>
        <dbReference type="Proteomes" id="UP000607653"/>
    </source>
</evidence>
<dbReference type="Proteomes" id="UP000607653">
    <property type="component" value="Unassembled WGS sequence"/>
</dbReference>
<dbReference type="AlphaFoldDB" id="A0A822XJ29"/>
<dbReference type="EMBL" id="DUZY01000001">
    <property type="protein sequence ID" value="DAD19713.1"/>
    <property type="molecule type" value="Genomic_DNA"/>
</dbReference>
<reference evidence="1 2" key="1">
    <citation type="journal article" date="2020" name="Mol. Biol. Evol.">
        <title>Distinct Expression and Methylation Patterns for Genes with Different Fates following a Single Whole-Genome Duplication in Flowering Plants.</title>
        <authorList>
            <person name="Shi T."/>
            <person name="Rahmani R.S."/>
            <person name="Gugger P.F."/>
            <person name="Wang M."/>
            <person name="Li H."/>
            <person name="Zhang Y."/>
            <person name="Li Z."/>
            <person name="Wang Q."/>
            <person name="Van de Peer Y."/>
            <person name="Marchal K."/>
            <person name="Chen J."/>
        </authorList>
    </citation>
    <scope>NUCLEOTIDE SEQUENCE [LARGE SCALE GENOMIC DNA]</scope>
    <source>
        <tissue evidence="1">Leaf</tissue>
    </source>
</reference>
<proteinExistence type="predicted"/>
<name>A0A822XJ29_NELNU</name>
<accession>A0A822XJ29</accession>
<keyword evidence="2" id="KW-1185">Reference proteome</keyword>
<evidence type="ECO:0000313" key="1">
    <source>
        <dbReference type="EMBL" id="DAD19713.1"/>
    </source>
</evidence>
<gene>
    <name evidence="1" type="ORF">HUJ06_021176</name>
</gene>
<protein>
    <submittedName>
        <fullName evidence="1">Uncharacterized protein</fullName>
    </submittedName>
</protein>